<dbReference type="EMBL" id="BSNI01000002">
    <property type="protein sequence ID" value="GLQ18208.1"/>
    <property type="molecule type" value="Genomic_DNA"/>
</dbReference>
<evidence type="ECO:0000256" key="5">
    <source>
        <dbReference type="ARBA" id="ARBA00023134"/>
    </source>
</evidence>
<dbReference type="PRINTS" id="PR00326">
    <property type="entry name" value="GTP1OBG"/>
</dbReference>
<feature type="domain" description="KH type-2" evidence="10">
    <location>
        <begin position="213"/>
        <end position="290"/>
    </location>
</feature>
<dbReference type="Pfam" id="PF01926">
    <property type="entry name" value="MMR_HSR1"/>
    <property type="match status" value="1"/>
</dbReference>
<dbReference type="InterPro" id="IPR005225">
    <property type="entry name" value="Small_GTP-bd"/>
</dbReference>
<evidence type="ECO:0000256" key="6">
    <source>
        <dbReference type="HAMAP-Rule" id="MF_00367"/>
    </source>
</evidence>
<dbReference type="Pfam" id="PF07650">
    <property type="entry name" value="KH_2"/>
    <property type="match status" value="1"/>
</dbReference>
<feature type="domain" description="Era-type G" evidence="11">
    <location>
        <begin position="15"/>
        <end position="182"/>
    </location>
</feature>
<evidence type="ECO:0000256" key="9">
    <source>
        <dbReference type="SAM" id="Coils"/>
    </source>
</evidence>
<reference evidence="12" key="2">
    <citation type="submission" date="2023-01" db="EMBL/GenBank/DDBJ databases">
        <title>Draft genome sequence of Maritalea porphyrae strain NBRC 107169.</title>
        <authorList>
            <person name="Sun Q."/>
            <person name="Mori K."/>
        </authorList>
    </citation>
    <scope>NUCLEOTIDE SEQUENCE</scope>
    <source>
        <strain evidence="12">NBRC 107169</strain>
    </source>
</reference>
<dbReference type="RefSeq" id="WP_284364966.1">
    <property type="nucleotide sequence ID" value="NZ_BSNI01000002.1"/>
</dbReference>
<comment type="subcellular location">
    <subcellularLocation>
        <location evidence="6">Cytoplasm</location>
    </subcellularLocation>
    <subcellularLocation>
        <location evidence="6">Cell membrane</location>
        <topology evidence="6">Peripheral membrane protein</topology>
    </subcellularLocation>
</comment>
<evidence type="ECO:0000256" key="8">
    <source>
        <dbReference type="RuleBase" id="RU003761"/>
    </source>
</evidence>
<dbReference type="HAMAP" id="MF_00367">
    <property type="entry name" value="GTPase_Era"/>
    <property type="match status" value="1"/>
</dbReference>
<feature type="region of interest" description="G5" evidence="7">
    <location>
        <begin position="161"/>
        <end position="163"/>
    </location>
</feature>
<feature type="coiled-coil region" evidence="9">
    <location>
        <begin position="106"/>
        <end position="140"/>
    </location>
</feature>
<dbReference type="Gene3D" id="3.30.300.20">
    <property type="match status" value="1"/>
</dbReference>
<feature type="binding site" evidence="6">
    <location>
        <begin position="23"/>
        <end position="30"/>
    </location>
    <ligand>
        <name>GTP</name>
        <dbReference type="ChEBI" id="CHEBI:37565"/>
    </ligand>
</feature>
<comment type="function">
    <text evidence="6">An essential GTPase that binds both GDP and GTP, with rapid nucleotide exchange. Plays a role in 16S rRNA processing and 30S ribosomal subunit biogenesis and possibly also in cell cycle regulation and energy metabolism.</text>
</comment>
<keyword evidence="9" id="KW-0175">Coiled coil</keyword>
<dbReference type="Gene3D" id="3.40.50.300">
    <property type="entry name" value="P-loop containing nucleotide triphosphate hydrolases"/>
    <property type="match status" value="1"/>
</dbReference>
<dbReference type="PANTHER" id="PTHR42698:SF1">
    <property type="entry name" value="GTPASE ERA, MITOCHONDRIAL"/>
    <property type="match status" value="1"/>
</dbReference>
<evidence type="ECO:0000259" key="10">
    <source>
        <dbReference type="PROSITE" id="PS50823"/>
    </source>
</evidence>
<evidence type="ECO:0000313" key="13">
    <source>
        <dbReference type="Proteomes" id="UP001161405"/>
    </source>
</evidence>
<gene>
    <name evidence="6 12" type="primary">era</name>
    <name evidence="12" type="ORF">GCM10007879_24570</name>
</gene>
<proteinExistence type="inferred from homology"/>
<evidence type="ECO:0000313" key="12">
    <source>
        <dbReference type="EMBL" id="GLQ18208.1"/>
    </source>
</evidence>
<sequence length="308" mass="34904">MTNSQENQTEQLDTRCGFVALVGAPNAGKSTLLNALVGTKVSIVTHKAQTTRAQIRGVVTLEKEQIVFVDTPGIFKPKRRLDRAMVQSAWSGVGDADLVALIVDAKRGLVDEVEKLIEGLEQYKQRKVLVLNKIDQIERSKLLELAQTLNEKVEFDQTFMVSALNGDGVKDFVQYCGQQMPLDHWHFPEDHLTDLTLALTAAEVTREKLFLRIHEEIPYGATVETESFKTQKDGSYRIQQVIYVARDGHKMIVLGKNGRAIKSIGEEARKELSEMFETKVHLFLFVKVREKWADDPSRYREMGLEFPQ</sequence>
<keyword evidence="5 6" id="KW-0342">GTP-binding</keyword>
<comment type="similarity">
    <text evidence="1 6 7 8">Belongs to the TRAFAC class TrmE-Era-EngA-EngB-Septin-like GTPase superfamily. Era GTPase family.</text>
</comment>
<dbReference type="SUPFAM" id="SSF54814">
    <property type="entry name" value="Prokaryotic type KH domain (KH-domain type II)"/>
    <property type="match status" value="1"/>
</dbReference>
<keyword evidence="6" id="KW-1003">Cell membrane</keyword>
<name>A0ABQ5USM8_9HYPH</name>
<dbReference type="InterPro" id="IPR027417">
    <property type="entry name" value="P-loop_NTPase"/>
</dbReference>
<evidence type="ECO:0000256" key="2">
    <source>
        <dbReference type="ARBA" id="ARBA00020484"/>
    </source>
</evidence>
<keyword evidence="6" id="KW-0472">Membrane</keyword>
<dbReference type="PROSITE" id="PS51713">
    <property type="entry name" value="G_ERA"/>
    <property type="match status" value="1"/>
</dbReference>
<keyword evidence="6" id="KW-0963">Cytoplasm</keyword>
<feature type="binding site" evidence="6">
    <location>
        <begin position="70"/>
        <end position="74"/>
    </location>
    <ligand>
        <name>GTP</name>
        <dbReference type="ChEBI" id="CHEBI:37565"/>
    </ligand>
</feature>
<dbReference type="NCBIfam" id="NF000908">
    <property type="entry name" value="PRK00089.1"/>
    <property type="match status" value="1"/>
</dbReference>
<keyword evidence="6" id="KW-0699">rRNA-binding</keyword>
<feature type="region of interest" description="G2" evidence="7">
    <location>
        <begin position="49"/>
        <end position="53"/>
    </location>
</feature>
<reference evidence="12" key="1">
    <citation type="journal article" date="2014" name="Int. J. Syst. Evol. Microbiol.">
        <title>Complete genome of a new Firmicutes species belonging to the dominant human colonic microbiota ('Ruminococcus bicirculans') reveals two chromosomes and a selective capacity to utilize plant glucans.</title>
        <authorList>
            <consortium name="NISC Comparative Sequencing Program"/>
            <person name="Wegmann U."/>
            <person name="Louis P."/>
            <person name="Goesmann A."/>
            <person name="Henrissat B."/>
            <person name="Duncan S.H."/>
            <person name="Flint H.J."/>
        </authorList>
    </citation>
    <scope>NUCLEOTIDE SEQUENCE</scope>
    <source>
        <strain evidence="12">NBRC 107169</strain>
    </source>
</reference>
<dbReference type="PANTHER" id="PTHR42698">
    <property type="entry name" value="GTPASE ERA"/>
    <property type="match status" value="1"/>
</dbReference>
<dbReference type="Proteomes" id="UP001161405">
    <property type="component" value="Unassembled WGS sequence"/>
</dbReference>
<accession>A0ABQ5USM8</accession>
<dbReference type="InterPro" id="IPR009019">
    <property type="entry name" value="KH_sf_prok-type"/>
</dbReference>
<feature type="binding site" evidence="6">
    <location>
        <begin position="132"/>
        <end position="135"/>
    </location>
    <ligand>
        <name>GTP</name>
        <dbReference type="ChEBI" id="CHEBI:37565"/>
    </ligand>
</feature>
<evidence type="ECO:0000256" key="3">
    <source>
        <dbReference type="ARBA" id="ARBA00022741"/>
    </source>
</evidence>
<keyword evidence="13" id="KW-1185">Reference proteome</keyword>
<dbReference type="InterPro" id="IPR004044">
    <property type="entry name" value="KH_dom_type_2"/>
</dbReference>
<evidence type="ECO:0000256" key="7">
    <source>
        <dbReference type="PROSITE-ProRule" id="PRU01050"/>
    </source>
</evidence>
<comment type="subunit">
    <text evidence="6">Monomer.</text>
</comment>
<dbReference type="SUPFAM" id="SSF52540">
    <property type="entry name" value="P-loop containing nucleoside triphosphate hydrolases"/>
    <property type="match status" value="1"/>
</dbReference>
<dbReference type="NCBIfam" id="TIGR00231">
    <property type="entry name" value="small_GTP"/>
    <property type="match status" value="1"/>
</dbReference>
<keyword evidence="6" id="KW-0690">Ribosome biogenesis</keyword>
<protein>
    <recommendedName>
        <fullName evidence="2 6">GTPase Era</fullName>
    </recommendedName>
</protein>
<evidence type="ECO:0000256" key="1">
    <source>
        <dbReference type="ARBA" id="ARBA00007921"/>
    </source>
</evidence>
<feature type="region of interest" description="G1" evidence="7">
    <location>
        <begin position="23"/>
        <end position="30"/>
    </location>
</feature>
<dbReference type="InterPro" id="IPR030388">
    <property type="entry name" value="G_ERA_dom"/>
</dbReference>
<organism evidence="12 13">
    <name type="scientific">Maritalea porphyrae</name>
    <dbReference type="NCBI Taxonomy" id="880732"/>
    <lineage>
        <taxon>Bacteria</taxon>
        <taxon>Pseudomonadati</taxon>
        <taxon>Pseudomonadota</taxon>
        <taxon>Alphaproteobacteria</taxon>
        <taxon>Hyphomicrobiales</taxon>
        <taxon>Devosiaceae</taxon>
        <taxon>Maritalea</taxon>
    </lineage>
</organism>
<dbReference type="CDD" id="cd22534">
    <property type="entry name" value="KH-II_Era"/>
    <property type="match status" value="1"/>
</dbReference>
<dbReference type="InterPro" id="IPR015946">
    <property type="entry name" value="KH_dom-like_a/b"/>
</dbReference>
<keyword evidence="4 6" id="KW-0694">RNA-binding</keyword>
<evidence type="ECO:0000259" key="11">
    <source>
        <dbReference type="PROSITE" id="PS51713"/>
    </source>
</evidence>
<feature type="region of interest" description="G3" evidence="7">
    <location>
        <begin position="70"/>
        <end position="73"/>
    </location>
</feature>
<evidence type="ECO:0000256" key="4">
    <source>
        <dbReference type="ARBA" id="ARBA00022884"/>
    </source>
</evidence>
<comment type="caution">
    <text evidence="12">The sequence shown here is derived from an EMBL/GenBank/DDBJ whole genome shotgun (WGS) entry which is preliminary data.</text>
</comment>
<dbReference type="CDD" id="cd04163">
    <property type="entry name" value="Era"/>
    <property type="match status" value="1"/>
</dbReference>
<dbReference type="InterPro" id="IPR006073">
    <property type="entry name" value="GTP-bd"/>
</dbReference>
<dbReference type="NCBIfam" id="TIGR00436">
    <property type="entry name" value="era"/>
    <property type="match status" value="1"/>
</dbReference>
<dbReference type="PROSITE" id="PS50823">
    <property type="entry name" value="KH_TYPE_2"/>
    <property type="match status" value="1"/>
</dbReference>
<dbReference type="InterPro" id="IPR005662">
    <property type="entry name" value="GTPase_Era-like"/>
</dbReference>
<feature type="region of interest" description="G4" evidence="7">
    <location>
        <begin position="132"/>
        <end position="135"/>
    </location>
</feature>
<keyword evidence="3 6" id="KW-0547">Nucleotide-binding</keyword>